<dbReference type="PATRIC" id="fig|1116472.3.peg.3045"/>
<evidence type="ECO:0000259" key="2">
    <source>
        <dbReference type="Pfam" id="PF12902"/>
    </source>
</evidence>
<reference evidence="3 4" key="1">
    <citation type="journal article" date="2013" name="Genome Announc.">
        <title>Draft Genome Sequence of the Methanotrophic Gammaproteobacterium Methyloglobulus morosus DSM 22980 Strain KoM1.</title>
        <authorList>
            <person name="Poehlein A."/>
            <person name="Deutzmann J.S."/>
            <person name="Daniel R."/>
            <person name="Simeonova D.D."/>
        </authorList>
    </citation>
    <scope>NUCLEOTIDE SEQUENCE [LARGE SCALE GENOMIC DNA]</scope>
    <source>
        <strain evidence="3 4">KoM1</strain>
    </source>
</reference>
<dbReference type="RefSeq" id="WP_023495709.1">
    <property type="nucleotide sequence ID" value="NZ_AYLO01000108.1"/>
</dbReference>
<organism evidence="3 4">
    <name type="scientific">Methyloglobulus morosus KoM1</name>
    <dbReference type="NCBI Taxonomy" id="1116472"/>
    <lineage>
        <taxon>Bacteria</taxon>
        <taxon>Pseudomonadati</taxon>
        <taxon>Pseudomonadota</taxon>
        <taxon>Gammaproteobacteria</taxon>
        <taxon>Methylococcales</taxon>
        <taxon>Methylococcaceae</taxon>
        <taxon>Methyloglobulus</taxon>
    </lineage>
</organism>
<name>V5BD85_9GAMM</name>
<dbReference type="Proteomes" id="UP000017842">
    <property type="component" value="Unassembled WGS sequence"/>
</dbReference>
<dbReference type="InterPro" id="IPR026820">
    <property type="entry name" value="VioB/RebD_dom"/>
</dbReference>
<dbReference type="PANTHER" id="PTHR34400:SF4">
    <property type="entry name" value="MEMBRANE PROTEIN"/>
    <property type="match status" value="1"/>
</dbReference>
<evidence type="ECO:0000313" key="4">
    <source>
        <dbReference type="Proteomes" id="UP000017842"/>
    </source>
</evidence>
<dbReference type="InterPro" id="IPR012347">
    <property type="entry name" value="Ferritin-like"/>
</dbReference>
<feature type="domain" description="Iminophenyl-pyruvate dimer synthase" evidence="2">
    <location>
        <begin position="44"/>
        <end position="220"/>
    </location>
</feature>
<sequence length="743" mass="82800">MVSVDTHHQCGNLCDALSPEEKKFVSQLNKLSPGHILEELKQNLKTAIAIEQATIPIYLFTYYSLERNNRLGENIRPEDLFANKAGAAIMSVAVEEMLHMSLSANILYALGEEPQLYRNSPASYPTPLPYHKPIGPDGPEGKKDAAVLIPLAKFSYDQLWHFLQIERPEQRHTPRKDRNWTMIGQFYSYIRCLICCEHITDASFQVRGPDSAKYQIQSYNYSPNNVDTVSPKAKFDPWGIPPAACPGRDAPRLDNYPNASAAAEYQNRADSHVGKTQLLTVSSKQDALQAILTICHQGEGSDYTQWDDKSDKERSHYYKFLLLQAQMEPYIKRREYLDPVPKTPEPITPTVTEKELANVIANYPDNPSSIGYSTIYQENTAGRTNYRPLSDLCNGVYQYMYILTETIYKVSAEPGANEQQQPQKLFFNSAMHMSMIWILDKLIQVMRGYDLGNGHVLAPTFENINLGHRKDAFNNLTTLASIAESMNYPGVQYLIDRINALPDVASYWDDTSQQSLSANQSVSKTHEAPNSAPGEPVPTPYPYKDSPVFAINPPKKWQLPPGLPLHACMGLNSCKGADRYGTKGHEDPNNPGVFIVNDCAGQGYCSTTSDHTCHVQNDCKNQGGCGLYGTGIEMKNPGYNECKTLGSCATPINAERFSTNGENQGLSVWKRAREVFQTKVYPQLRQELLEQRVNTPLPEQLGPVPDPFADTGPTYLWISEDNKDRDNMTACGASGMSGAGGCS</sequence>
<dbReference type="STRING" id="1116472.MGMO_115c00300"/>
<dbReference type="Pfam" id="PF12902">
    <property type="entry name" value="Ferritin-like"/>
    <property type="match status" value="2"/>
</dbReference>
<gene>
    <name evidence="3" type="ORF">MGMO_115c00300</name>
</gene>
<protein>
    <recommendedName>
        <fullName evidence="2">Iminophenyl-pyruvate dimer synthase domain-containing protein</fullName>
    </recommendedName>
</protein>
<dbReference type="PANTHER" id="PTHR34400">
    <property type="match status" value="1"/>
</dbReference>
<comment type="caution">
    <text evidence="3">The sequence shown here is derived from an EMBL/GenBank/DDBJ whole genome shotgun (WGS) entry which is preliminary data.</text>
</comment>
<dbReference type="eggNOG" id="COG1633">
    <property type="taxonomic scope" value="Bacteria"/>
</dbReference>
<dbReference type="EMBL" id="AYLO01000108">
    <property type="protein sequence ID" value="ESS71245.1"/>
    <property type="molecule type" value="Genomic_DNA"/>
</dbReference>
<feature type="domain" description="Iminophenyl-pyruvate dimer synthase" evidence="2">
    <location>
        <begin position="264"/>
        <end position="322"/>
    </location>
</feature>
<dbReference type="Gene3D" id="1.20.1260.10">
    <property type="match status" value="1"/>
</dbReference>
<evidence type="ECO:0000313" key="3">
    <source>
        <dbReference type="EMBL" id="ESS71245.1"/>
    </source>
</evidence>
<dbReference type="OrthoDB" id="9795032at2"/>
<accession>V5BD85</accession>
<feature type="region of interest" description="Disordered" evidence="1">
    <location>
        <begin position="515"/>
        <end position="543"/>
    </location>
</feature>
<keyword evidence="4" id="KW-1185">Reference proteome</keyword>
<proteinExistence type="predicted"/>
<evidence type="ECO:0000256" key="1">
    <source>
        <dbReference type="SAM" id="MobiDB-lite"/>
    </source>
</evidence>
<dbReference type="AlphaFoldDB" id="V5BD85"/>